<dbReference type="EMBL" id="FQWH01000001">
    <property type="protein sequence ID" value="SHF99970.1"/>
    <property type="molecule type" value="Genomic_DNA"/>
</dbReference>
<evidence type="ECO:0000313" key="1">
    <source>
        <dbReference type="EMBL" id="SHF99970.1"/>
    </source>
</evidence>
<organism evidence="1 2">
    <name type="scientific">Flavobacterium johnsoniae</name>
    <name type="common">Cytophaga johnsonae</name>
    <dbReference type="NCBI Taxonomy" id="986"/>
    <lineage>
        <taxon>Bacteria</taxon>
        <taxon>Pseudomonadati</taxon>
        <taxon>Bacteroidota</taxon>
        <taxon>Flavobacteriia</taxon>
        <taxon>Flavobacteriales</taxon>
        <taxon>Flavobacteriaceae</taxon>
        <taxon>Flavobacterium</taxon>
    </lineage>
</organism>
<proteinExistence type="predicted"/>
<reference evidence="1 2" key="1">
    <citation type="submission" date="2016-11" db="EMBL/GenBank/DDBJ databases">
        <authorList>
            <person name="Jaros S."/>
            <person name="Januszkiewicz K."/>
            <person name="Wedrychowicz H."/>
        </authorList>
    </citation>
    <scope>NUCLEOTIDE SEQUENCE [LARGE SCALE GENOMIC DNA]</scope>
    <source>
        <strain evidence="1 2">DSM 6792</strain>
    </source>
</reference>
<accession>A0A1M5G819</accession>
<dbReference type="Proteomes" id="UP000184112">
    <property type="component" value="Unassembled WGS sequence"/>
</dbReference>
<sequence length="175" mass="20765">MQQNEYLTVKEISIKYDMGARNVRKIISKLTESCSEATLYKNKNGEWQVHHLLVPKFKPQRTRKNKYYALSIDPCVDYTKSDIDVVMRFAYEQMGDDVLEINYVVEQKKSNNRNHLHCFVKCSNKKKLLDCFKLGFSRISYHESVIYDLNGWKDYIMKDGNQIITLKNQIKHDRN</sequence>
<gene>
    <name evidence="1" type="ORF">SAMN05444388_101298</name>
</gene>
<name>A0A1M5G819_FLAJO</name>
<dbReference type="AlphaFoldDB" id="A0A1M5G819"/>
<protein>
    <submittedName>
        <fullName evidence="1">Uncharacterized protein</fullName>
    </submittedName>
</protein>
<dbReference type="RefSeq" id="WP_073407913.1">
    <property type="nucleotide sequence ID" value="NZ_FQWH01000001.1"/>
</dbReference>
<evidence type="ECO:0000313" key="2">
    <source>
        <dbReference type="Proteomes" id="UP000184112"/>
    </source>
</evidence>